<dbReference type="CDD" id="cd00657">
    <property type="entry name" value="Ferritin_like"/>
    <property type="match status" value="1"/>
</dbReference>
<dbReference type="Proteomes" id="UP000799118">
    <property type="component" value="Unassembled WGS sequence"/>
</dbReference>
<reference evidence="2" key="1">
    <citation type="journal article" date="2019" name="Environ. Microbiol.">
        <title>Fungal ecological strategies reflected in gene transcription - a case study of two litter decomposers.</title>
        <authorList>
            <person name="Barbi F."/>
            <person name="Kohler A."/>
            <person name="Barry K."/>
            <person name="Baskaran P."/>
            <person name="Daum C."/>
            <person name="Fauchery L."/>
            <person name="Ihrmark K."/>
            <person name="Kuo A."/>
            <person name="LaButti K."/>
            <person name="Lipzen A."/>
            <person name="Morin E."/>
            <person name="Grigoriev I.V."/>
            <person name="Henrissat B."/>
            <person name="Lindahl B."/>
            <person name="Martin F."/>
        </authorList>
    </citation>
    <scope>NUCLEOTIDE SEQUENCE</scope>
    <source>
        <strain evidence="2">JB14</strain>
    </source>
</reference>
<sequence length="316" mass="33266">MKLSISPSLIVLAAFLCAFSESVSSRALPQTRDSASSNSTNSTLAIDDDTILNFALTLEHLENAFYTGGLSTFTESDFVDDGLPVWARGRFEEISEHEKTHVEFLTAALGDNATQACTYYFPYNTPSSFAALSSVLEGVGVSAYTGAAQFLSDKDHLTAAASILATEARQAAWVHSAVIHQNPWSTAFETPLSLDVIFTLASQFITSCPESNPPLPVRAFPALTIALPVTAGQTSAVSVNATAGASADVEGQFVAFFTGLETIFVPVMNGEVVIPQELIGTSYAVLTSSNSSADDSSITAGVAIVDLPFNSNGKPE</sequence>
<accession>A0A6A4HG61</accession>
<dbReference type="OrthoDB" id="1001765at2759"/>
<feature type="chain" id="PRO_5025437734" description="Ferritin-like domain-containing protein" evidence="1">
    <location>
        <begin position="26"/>
        <end position="316"/>
    </location>
</feature>
<keyword evidence="1" id="KW-0732">Signal</keyword>
<evidence type="ECO:0000256" key="1">
    <source>
        <dbReference type="SAM" id="SignalP"/>
    </source>
</evidence>
<keyword evidence="3" id="KW-1185">Reference proteome</keyword>
<protein>
    <recommendedName>
        <fullName evidence="4">Ferritin-like domain-containing protein</fullName>
    </recommendedName>
</protein>
<name>A0A6A4HG61_9AGAR</name>
<dbReference type="Gene3D" id="1.20.1260.10">
    <property type="match status" value="1"/>
</dbReference>
<evidence type="ECO:0000313" key="2">
    <source>
        <dbReference type="EMBL" id="KAE9397552.1"/>
    </source>
</evidence>
<dbReference type="PANTHER" id="PTHR38705:SF1">
    <property type="entry name" value="PROTEIN RDS1"/>
    <property type="match status" value="1"/>
</dbReference>
<dbReference type="SUPFAM" id="SSF47240">
    <property type="entry name" value="Ferritin-like"/>
    <property type="match status" value="1"/>
</dbReference>
<dbReference type="InterPro" id="IPR009078">
    <property type="entry name" value="Ferritin-like_SF"/>
</dbReference>
<evidence type="ECO:0000313" key="3">
    <source>
        <dbReference type="Proteomes" id="UP000799118"/>
    </source>
</evidence>
<dbReference type="PANTHER" id="PTHR38705">
    <property type="entry name" value="PROTEIN RDS1"/>
    <property type="match status" value="1"/>
</dbReference>
<proteinExistence type="predicted"/>
<dbReference type="Pfam" id="PF13668">
    <property type="entry name" value="Ferritin_2"/>
    <property type="match status" value="1"/>
</dbReference>
<evidence type="ECO:0008006" key="4">
    <source>
        <dbReference type="Google" id="ProtNLM"/>
    </source>
</evidence>
<gene>
    <name evidence="2" type="ORF">BT96DRAFT_68167</name>
</gene>
<feature type="signal peptide" evidence="1">
    <location>
        <begin position="1"/>
        <end position="25"/>
    </location>
</feature>
<dbReference type="InterPro" id="IPR012347">
    <property type="entry name" value="Ferritin-like"/>
</dbReference>
<dbReference type="InterPro" id="IPR039254">
    <property type="entry name" value="Rds1"/>
</dbReference>
<dbReference type="AlphaFoldDB" id="A0A6A4HG61"/>
<dbReference type="EMBL" id="ML769495">
    <property type="protein sequence ID" value="KAE9397552.1"/>
    <property type="molecule type" value="Genomic_DNA"/>
</dbReference>
<organism evidence="2 3">
    <name type="scientific">Gymnopus androsaceus JB14</name>
    <dbReference type="NCBI Taxonomy" id="1447944"/>
    <lineage>
        <taxon>Eukaryota</taxon>
        <taxon>Fungi</taxon>
        <taxon>Dikarya</taxon>
        <taxon>Basidiomycota</taxon>
        <taxon>Agaricomycotina</taxon>
        <taxon>Agaricomycetes</taxon>
        <taxon>Agaricomycetidae</taxon>
        <taxon>Agaricales</taxon>
        <taxon>Marasmiineae</taxon>
        <taxon>Omphalotaceae</taxon>
        <taxon>Gymnopus</taxon>
    </lineage>
</organism>